<dbReference type="Gene3D" id="2.40.10.10">
    <property type="entry name" value="Trypsin-like serine proteases"/>
    <property type="match status" value="2"/>
</dbReference>
<name>A0A1I7B3J8_9FLAO</name>
<dbReference type="InterPro" id="IPR018114">
    <property type="entry name" value="TRYPSIN_HIS"/>
</dbReference>
<protein>
    <submittedName>
        <fullName evidence="4">Por secretion system C-terminal sorting domain-containing protein</fullName>
    </submittedName>
</protein>
<dbReference type="STRING" id="477690.SAMN05216474_2520"/>
<dbReference type="GO" id="GO:0004252">
    <property type="term" value="F:serine-type endopeptidase activity"/>
    <property type="evidence" value="ECO:0007669"/>
    <property type="project" value="InterPro"/>
</dbReference>
<proteinExistence type="predicted"/>
<sequence>MKKAFLPLLFSLLCGATFAQKSFGGSPESFNAAAYKVVKKTDLINLEKPNMSEVVAEDLEGDKRNYRVGINLPVHLSMENAGNWYVQGNTRIWKLRIKVEDAQALGLYMDNYYIPEGGKLFAYNKNRAQVIGAFTSETPSLFAMEMIQGDEITIEYNQPLSVTEEAIFTIGEVVYFYRGVEDRIGVYREYDYLPAKADACQVNVACPEGNNHQDQINSVIHYTFSADGGSFVCSASLMANTSYDCAPLILTATHCGEKTQTSDFTNNIWYFNYQNPNCTPGATAPYPKPLFTAVGAIFRASSKNTWNVSNGNQVYGTDFTLCELTSADALPADAYFNGWDATGAGATNGVGVHHPSGHDKKISTFNNSLQTGTYNGGLSGAHWRVFWSSTQSGHGVTEGGSSGSPIFNEDGLVVGLLSGGSSFCTATGNPDLYGKLSVSWDPSGADSTGRLMDWLDPENTGLKRIIGIGNPCSDYLATQVEPEIQEAKLYPNPSTGIFNVSDLTEGDKTIEVRDLNGRLVRKMTTSENEVQFDLFNEKAGVYMLTITSAQHVQTMRMIKS</sequence>
<evidence type="ECO:0000256" key="1">
    <source>
        <dbReference type="ARBA" id="ARBA00022729"/>
    </source>
</evidence>
<dbReference type="InterPro" id="IPR026444">
    <property type="entry name" value="Secre_tail"/>
</dbReference>
<feature type="signal peptide" evidence="2">
    <location>
        <begin position="1"/>
        <end position="19"/>
    </location>
</feature>
<dbReference type="PROSITE" id="PS00134">
    <property type="entry name" value="TRYPSIN_HIS"/>
    <property type="match status" value="1"/>
</dbReference>
<evidence type="ECO:0000259" key="3">
    <source>
        <dbReference type="Pfam" id="PF18962"/>
    </source>
</evidence>
<dbReference type="RefSeq" id="WP_090250734.1">
    <property type="nucleotide sequence ID" value="NZ_FPAS01000004.1"/>
</dbReference>
<dbReference type="GO" id="GO:0006508">
    <property type="term" value="P:proteolysis"/>
    <property type="evidence" value="ECO:0007669"/>
    <property type="project" value="InterPro"/>
</dbReference>
<dbReference type="SUPFAM" id="SSF50494">
    <property type="entry name" value="Trypsin-like serine proteases"/>
    <property type="match status" value="1"/>
</dbReference>
<dbReference type="InterPro" id="IPR043504">
    <property type="entry name" value="Peptidase_S1_PA_chymotrypsin"/>
</dbReference>
<dbReference type="NCBIfam" id="TIGR04183">
    <property type="entry name" value="Por_Secre_tail"/>
    <property type="match status" value="1"/>
</dbReference>
<dbReference type="Pfam" id="PF18962">
    <property type="entry name" value="Por_Secre_tail"/>
    <property type="match status" value="1"/>
</dbReference>
<dbReference type="PANTHER" id="PTHR36234">
    <property type="entry name" value="LYSYL ENDOPEPTIDASE"/>
    <property type="match status" value="1"/>
</dbReference>
<evidence type="ECO:0000256" key="2">
    <source>
        <dbReference type="SAM" id="SignalP"/>
    </source>
</evidence>
<dbReference type="PANTHER" id="PTHR36234:SF5">
    <property type="entry name" value="LYSYL ENDOPEPTIDASE"/>
    <property type="match status" value="1"/>
</dbReference>
<reference evidence="4 5" key="1">
    <citation type="submission" date="2016-10" db="EMBL/GenBank/DDBJ databases">
        <authorList>
            <person name="de Groot N.N."/>
        </authorList>
    </citation>
    <scope>NUCLEOTIDE SEQUENCE [LARGE SCALE GENOMIC DNA]</scope>
    <source>
        <strain evidence="4 5">CGMCC 1.7005</strain>
    </source>
</reference>
<dbReference type="OrthoDB" id="9342482at2"/>
<dbReference type="EMBL" id="FPAS01000004">
    <property type="protein sequence ID" value="SFT81790.1"/>
    <property type="molecule type" value="Genomic_DNA"/>
</dbReference>
<accession>A0A1I7B3J8</accession>
<dbReference type="Proteomes" id="UP000236454">
    <property type="component" value="Unassembled WGS sequence"/>
</dbReference>
<dbReference type="AlphaFoldDB" id="A0A1I7B3J8"/>
<feature type="chain" id="PRO_5014640976" evidence="2">
    <location>
        <begin position="20"/>
        <end position="560"/>
    </location>
</feature>
<keyword evidence="1 2" id="KW-0732">Signal</keyword>
<gene>
    <name evidence="4" type="ORF">SAMN05216474_2520</name>
</gene>
<evidence type="ECO:0000313" key="5">
    <source>
        <dbReference type="Proteomes" id="UP000236454"/>
    </source>
</evidence>
<keyword evidence="5" id="KW-1185">Reference proteome</keyword>
<feature type="domain" description="Secretion system C-terminal sorting" evidence="3">
    <location>
        <begin position="489"/>
        <end position="556"/>
    </location>
</feature>
<organism evidence="4 5">
    <name type="scientific">Lishizhenia tianjinensis</name>
    <dbReference type="NCBI Taxonomy" id="477690"/>
    <lineage>
        <taxon>Bacteria</taxon>
        <taxon>Pseudomonadati</taxon>
        <taxon>Bacteroidota</taxon>
        <taxon>Flavobacteriia</taxon>
        <taxon>Flavobacteriales</taxon>
        <taxon>Crocinitomicaceae</taxon>
        <taxon>Lishizhenia</taxon>
    </lineage>
</organism>
<dbReference type="InterPro" id="IPR009003">
    <property type="entry name" value="Peptidase_S1_PA"/>
</dbReference>
<evidence type="ECO:0000313" key="4">
    <source>
        <dbReference type="EMBL" id="SFT81790.1"/>
    </source>
</evidence>